<reference evidence="1 2" key="1">
    <citation type="submission" date="2019-08" db="EMBL/GenBank/DDBJ databases">
        <title>The genome of the soybean aphid Biotype 1, its phylome, world population structure and adaptation to the North American continent.</title>
        <authorList>
            <person name="Giordano R."/>
            <person name="Donthu R.K."/>
            <person name="Hernandez A.G."/>
            <person name="Wright C.L."/>
            <person name="Zimin A.V."/>
        </authorList>
    </citation>
    <scope>NUCLEOTIDE SEQUENCE [LARGE SCALE GENOMIC DNA]</scope>
    <source>
        <tissue evidence="1">Whole aphids</tissue>
    </source>
</reference>
<dbReference type="AlphaFoldDB" id="A0A6G0UAL4"/>
<keyword evidence="2" id="KW-1185">Reference proteome</keyword>
<comment type="caution">
    <text evidence="1">The sequence shown here is derived from an EMBL/GenBank/DDBJ whole genome shotgun (WGS) entry which is preliminary data.</text>
</comment>
<evidence type="ECO:0000313" key="1">
    <source>
        <dbReference type="EMBL" id="KAE9545659.1"/>
    </source>
</evidence>
<dbReference type="EMBL" id="VYZN01000001">
    <property type="protein sequence ID" value="KAE9545659.1"/>
    <property type="molecule type" value="Genomic_DNA"/>
</dbReference>
<name>A0A6G0UAL4_APHGL</name>
<accession>A0A6G0UAL4</accession>
<evidence type="ECO:0000313" key="2">
    <source>
        <dbReference type="Proteomes" id="UP000475862"/>
    </source>
</evidence>
<proteinExistence type="predicted"/>
<gene>
    <name evidence="1" type="ORF">AGLY_001202</name>
</gene>
<dbReference type="Proteomes" id="UP000475862">
    <property type="component" value="Unassembled WGS sequence"/>
</dbReference>
<organism evidence="1 2">
    <name type="scientific">Aphis glycines</name>
    <name type="common">Soybean aphid</name>
    <dbReference type="NCBI Taxonomy" id="307491"/>
    <lineage>
        <taxon>Eukaryota</taxon>
        <taxon>Metazoa</taxon>
        <taxon>Ecdysozoa</taxon>
        <taxon>Arthropoda</taxon>
        <taxon>Hexapoda</taxon>
        <taxon>Insecta</taxon>
        <taxon>Pterygota</taxon>
        <taxon>Neoptera</taxon>
        <taxon>Paraneoptera</taxon>
        <taxon>Hemiptera</taxon>
        <taxon>Sternorrhyncha</taxon>
        <taxon>Aphidomorpha</taxon>
        <taxon>Aphidoidea</taxon>
        <taxon>Aphididae</taxon>
        <taxon>Aphidini</taxon>
        <taxon>Aphis</taxon>
        <taxon>Aphis</taxon>
    </lineage>
</organism>
<sequence length="224" mass="26599">MAPPPESKHEYVNILKKMCDTSLCKAANAYIKRLDIDDSELYKMLSRFDESATYSTFFQEKYYLIETDKVYDSKNDLYKLQKLIIQLLRGLKNRSSYNDIRYIIFFYNECSSLLEFISPQYGKRRIYWQGFMDGWVDNFNVCVKKIFVTPLVIYFDVKKDLDLIISMIFCKNTRFEFKLSARMFCIEANTSERTHYISDLYEDDEVVSSSSPNINDNEYLTVDD</sequence>
<protein>
    <submittedName>
        <fullName evidence="1">Uncharacterized protein</fullName>
    </submittedName>
</protein>